<dbReference type="EnsemblPlants" id="ORUFI06G08280.1">
    <property type="protein sequence ID" value="ORUFI06G08280.1"/>
    <property type="gene ID" value="ORUFI06G08280"/>
</dbReference>
<accession>A0A0E0PVB8</accession>
<name>A0A0E0PVB8_ORYRU</name>
<sequence>MQKLAKNPLSKPRYAYQSCAFKAATPSCCHRYRRLPQCHVAGLRRRYEMCEGWEQGGPYRGRSDGDYQEAAAVSRPPICVARGGGDGDGNGGAEERRRARGGEHERLRGGSAVTEADTESAAPAAEEAGGGGGGGRRRGSLGERGARIPLRLVLRCCSLSRAWAAALSSDAFIDHYLRLAKRRRGPKLCILPESAFADTVSAWSPETPTKAATTSSGKIAVATSGRRRLGKSCRCWAWAALEELRRR</sequence>
<dbReference type="Proteomes" id="UP000008022">
    <property type="component" value="Unassembled WGS sequence"/>
</dbReference>
<reference evidence="2" key="2">
    <citation type="submission" date="2015-06" db="UniProtKB">
        <authorList>
            <consortium name="EnsemblPlants"/>
        </authorList>
    </citation>
    <scope>IDENTIFICATION</scope>
</reference>
<evidence type="ECO:0000256" key="1">
    <source>
        <dbReference type="SAM" id="MobiDB-lite"/>
    </source>
</evidence>
<dbReference type="Gramene" id="ORUFI06G08280.1">
    <property type="protein sequence ID" value="ORUFI06G08280.1"/>
    <property type="gene ID" value="ORUFI06G08280"/>
</dbReference>
<feature type="compositionally biased region" description="Gly residues" evidence="1">
    <location>
        <begin position="82"/>
        <end position="92"/>
    </location>
</feature>
<reference evidence="3" key="1">
    <citation type="submission" date="2013-06" db="EMBL/GenBank/DDBJ databases">
        <authorList>
            <person name="Zhao Q."/>
        </authorList>
    </citation>
    <scope>NUCLEOTIDE SEQUENCE</scope>
    <source>
        <strain evidence="3">cv. W1943</strain>
    </source>
</reference>
<feature type="compositionally biased region" description="Basic and acidic residues" evidence="1">
    <location>
        <begin position="93"/>
        <end position="108"/>
    </location>
</feature>
<dbReference type="AlphaFoldDB" id="A0A0E0PVB8"/>
<protein>
    <submittedName>
        <fullName evidence="2">Uncharacterized protein</fullName>
    </submittedName>
</protein>
<keyword evidence="3" id="KW-1185">Reference proteome</keyword>
<dbReference type="HOGENOM" id="CLU_1126050_0_0_1"/>
<evidence type="ECO:0000313" key="2">
    <source>
        <dbReference type="EnsemblPlants" id="ORUFI06G08280.1"/>
    </source>
</evidence>
<proteinExistence type="predicted"/>
<feature type="region of interest" description="Disordered" evidence="1">
    <location>
        <begin position="78"/>
        <end position="141"/>
    </location>
</feature>
<evidence type="ECO:0000313" key="3">
    <source>
        <dbReference type="Proteomes" id="UP000008022"/>
    </source>
</evidence>
<organism evidence="2 3">
    <name type="scientific">Oryza rufipogon</name>
    <name type="common">Brownbeard rice</name>
    <name type="synonym">Asian wild rice</name>
    <dbReference type="NCBI Taxonomy" id="4529"/>
    <lineage>
        <taxon>Eukaryota</taxon>
        <taxon>Viridiplantae</taxon>
        <taxon>Streptophyta</taxon>
        <taxon>Embryophyta</taxon>
        <taxon>Tracheophyta</taxon>
        <taxon>Spermatophyta</taxon>
        <taxon>Magnoliopsida</taxon>
        <taxon>Liliopsida</taxon>
        <taxon>Poales</taxon>
        <taxon>Poaceae</taxon>
        <taxon>BOP clade</taxon>
        <taxon>Oryzoideae</taxon>
        <taxon>Oryzeae</taxon>
        <taxon>Oryzinae</taxon>
        <taxon>Oryza</taxon>
    </lineage>
</organism>